<feature type="region of interest" description="Disordered" evidence="12">
    <location>
        <begin position="102"/>
        <end position="133"/>
    </location>
</feature>
<dbReference type="Pfam" id="PF03840">
    <property type="entry name" value="SecG"/>
    <property type="match status" value="1"/>
</dbReference>
<name>A0A558CUV1_9GAMM</name>
<keyword evidence="6 11" id="KW-0812">Transmembrane</keyword>
<evidence type="ECO:0000313" key="14">
    <source>
        <dbReference type="Proteomes" id="UP000317355"/>
    </source>
</evidence>
<keyword evidence="8 11" id="KW-1133">Transmembrane helix</keyword>
<evidence type="ECO:0000256" key="6">
    <source>
        <dbReference type="ARBA" id="ARBA00022692"/>
    </source>
</evidence>
<dbReference type="PANTHER" id="PTHR34182">
    <property type="entry name" value="PROTEIN-EXPORT MEMBRANE PROTEIN SECG"/>
    <property type="match status" value="1"/>
</dbReference>
<evidence type="ECO:0000256" key="4">
    <source>
        <dbReference type="ARBA" id="ARBA00022448"/>
    </source>
</evidence>
<keyword evidence="9 11" id="KW-0811">Translocation</keyword>
<dbReference type="NCBIfam" id="TIGR00810">
    <property type="entry name" value="secG"/>
    <property type="match status" value="1"/>
</dbReference>
<dbReference type="EMBL" id="VMRY01000068">
    <property type="protein sequence ID" value="TVT52525.1"/>
    <property type="molecule type" value="Genomic_DNA"/>
</dbReference>
<accession>A0A558CUV1</accession>
<comment type="function">
    <text evidence="11">Involved in protein export. Participates in an early event of protein translocation.</text>
</comment>
<keyword evidence="4 11" id="KW-0813">Transport</keyword>
<reference evidence="13 14" key="1">
    <citation type="submission" date="2019-07" db="EMBL/GenBank/DDBJ databases">
        <title>The pathways for chlorine oxyanion respiration interact through the shared metabolite chlorate.</title>
        <authorList>
            <person name="Barnum T.P."/>
            <person name="Cheng Y."/>
            <person name="Hill K.A."/>
            <person name="Lucas L.N."/>
            <person name="Carlson H.K."/>
            <person name="Coates J.D."/>
        </authorList>
    </citation>
    <scope>NUCLEOTIDE SEQUENCE [LARGE SCALE GENOMIC DNA]</scope>
    <source>
        <strain evidence="13">BK-3</strain>
    </source>
</reference>
<comment type="caution">
    <text evidence="11">Lacks conserved residue(s) required for the propagation of feature annotation.</text>
</comment>
<comment type="subcellular location">
    <subcellularLocation>
        <location evidence="1 11">Cell membrane</location>
        <topology evidence="1 11">Multi-pass membrane protein</topology>
    </subcellularLocation>
</comment>
<dbReference type="InterPro" id="IPR004692">
    <property type="entry name" value="SecG"/>
</dbReference>
<evidence type="ECO:0000256" key="8">
    <source>
        <dbReference type="ARBA" id="ARBA00022989"/>
    </source>
</evidence>
<keyword evidence="7 11" id="KW-0653">Protein transport</keyword>
<evidence type="ECO:0000256" key="3">
    <source>
        <dbReference type="ARBA" id="ARBA00017876"/>
    </source>
</evidence>
<gene>
    <name evidence="13" type="primary">secG</name>
    <name evidence="13" type="ORF">FHK82_13355</name>
</gene>
<evidence type="ECO:0000256" key="11">
    <source>
        <dbReference type="RuleBase" id="RU365087"/>
    </source>
</evidence>
<evidence type="ECO:0000256" key="9">
    <source>
        <dbReference type="ARBA" id="ARBA00023010"/>
    </source>
</evidence>
<dbReference type="GO" id="GO:0065002">
    <property type="term" value="P:intracellular protein transmembrane transport"/>
    <property type="evidence" value="ECO:0007669"/>
    <property type="project" value="TreeGrafter"/>
</dbReference>
<dbReference type="GO" id="GO:0015450">
    <property type="term" value="F:protein-transporting ATPase activity"/>
    <property type="evidence" value="ECO:0007669"/>
    <property type="project" value="UniProtKB-UniRule"/>
</dbReference>
<organism evidence="13 14">
    <name type="scientific">Sedimenticola thiotaurini</name>
    <dbReference type="NCBI Taxonomy" id="1543721"/>
    <lineage>
        <taxon>Bacteria</taxon>
        <taxon>Pseudomonadati</taxon>
        <taxon>Pseudomonadota</taxon>
        <taxon>Gammaproteobacteria</taxon>
        <taxon>Chromatiales</taxon>
        <taxon>Sedimenticolaceae</taxon>
        <taxon>Sedimenticola</taxon>
    </lineage>
</organism>
<dbReference type="AlphaFoldDB" id="A0A558CUV1"/>
<feature type="transmembrane region" description="Helical" evidence="11">
    <location>
        <begin position="51"/>
        <end position="74"/>
    </location>
</feature>
<keyword evidence="10 11" id="KW-0472">Membrane</keyword>
<dbReference type="GO" id="GO:0005886">
    <property type="term" value="C:plasma membrane"/>
    <property type="evidence" value="ECO:0007669"/>
    <property type="project" value="UniProtKB-SubCell"/>
</dbReference>
<protein>
    <recommendedName>
        <fullName evidence="3 11">Protein-export membrane protein SecG</fullName>
    </recommendedName>
</protein>
<sequence>MHTVLVVVHLFLAIGVIGLVLMQHGKGADAGAAFGSGSSGTVFGAAGSANFLSRATAVLATLFFITSLAMAWYAMQSVERPALIIEDQKPAIEIPATAPAPVSEVPTIPGTTPETTSAVPMVNSNEEKPKATE</sequence>
<evidence type="ECO:0000256" key="10">
    <source>
        <dbReference type="ARBA" id="ARBA00023136"/>
    </source>
</evidence>
<proteinExistence type="inferred from homology"/>
<keyword evidence="5 11" id="KW-1003">Cell membrane</keyword>
<feature type="compositionally biased region" description="Polar residues" evidence="12">
    <location>
        <begin position="109"/>
        <end position="124"/>
    </location>
</feature>
<evidence type="ECO:0000256" key="2">
    <source>
        <dbReference type="ARBA" id="ARBA00008445"/>
    </source>
</evidence>
<evidence type="ECO:0000256" key="12">
    <source>
        <dbReference type="SAM" id="MobiDB-lite"/>
    </source>
</evidence>
<dbReference type="PRINTS" id="PR01651">
    <property type="entry name" value="SECGEXPORT"/>
</dbReference>
<dbReference type="Proteomes" id="UP000317355">
    <property type="component" value="Unassembled WGS sequence"/>
</dbReference>
<dbReference type="STRING" id="1543721.AAY24_08285"/>
<dbReference type="GO" id="GO:0043952">
    <property type="term" value="P:protein transport by the Sec complex"/>
    <property type="evidence" value="ECO:0007669"/>
    <property type="project" value="TreeGrafter"/>
</dbReference>
<evidence type="ECO:0000256" key="5">
    <source>
        <dbReference type="ARBA" id="ARBA00022475"/>
    </source>
</evidence>
<dbReference type="GO" id="GO:0009306">
    <property type="term" value="P:protein secretion"/>
    <property type="evidence" value="ECO:0007669"/>
    <property type="project" value="UniProtKB-UniRule"/>
</dbReference>
<comment type="caution">
    <text evidence="13">The sequence shown here is derived from an EMBL/GenBank/DDBJ whole genome shotgun (WGS) entry which is preliminary data.</text>
</comment>
<dbReference type="PANTHER" id="PTHR34182:SF1">
    <property type="entry name" value="PROTEIN-EXPORT MEMBRANE PROTEIN SECG"/>
    <property type="match status" value="1"/>
</dbReference>
<evidence type="ECO:0000313" key="13">
    <source>
        <dbReference type="EMBL" id="TVT52525.1"/>
    </source>
</evidence>
<comment type="similarity">
    <text evidence="2 11">Belongs to the SecG family.</text>
</comment>
<evidence type="ECO:0000256" key="7">
    <source>
        <dbReference type="ARBA" id="ARBA00022927"/>
    </source>
</evidence>
<evidence type="ECO:0000256" key="1">
    <source>
        <dbReference type="ARBA" id="ARBA00004651"/>
    </source>
</evidence>